<accession>A0A7S3KL58</accession>
<sequence length="227" mass="26430">MEEIYGENADLITGVKLNNSIYNEDIRASPGRKANLVRSKAKNLKASKGKVNQCSKNITKKNNEDEESSEVYMNISRTCLEIFSMLEEEIHSDACFQSRLEFRDLFRSKIEDFNKYPLDFLEEILPRSIDSPAKLVESVIDSIGNLKIPAFTDNPFKEFFTEQCKYSNPVPMAQVYQTLQNRLEKAQEHIARLGTLLKQFQSYQSKLRSQNDRYRKQMEQSNILEYK</sequence>
<evidence type="ECO:0000313" key="1">
    <source>
        <dbReference type="EMBL" id="CAE0385502.1"/>
    </source>
</evidence>
<dbReference type="AlphaFoldDB" id="A0A7S3KL58"/>
<reference evidence="1" key="1">
    <citation type="submission" date="2021-01" db="EMBL/GenBank/DDBJ databases">
        <authorList>
            <person name="Corre E."/>
            <person name="Pelletier E."/>
            <person name="Niang G."/>
            <person name="Scheremetjew M."/>
            <person name="Finn R."/>
            <person name="Kale V."/>
            <person name="Holt S."/>
            <person name="Cochrane G."/>
            <person name="Meng A."/>
            <person name="Brown T."/>
            <person name="Cohen L."/>
        </authorList>
    </citation>
    <scope>NUCLEOTIDE SEQUENCE</scope>
    <source>
        <strain evidence="1">CT5</strain>
    </source>
</reference>
<name>A0A7S3KL58_EUPCR</name>
<dbReference type="EMBL" id="HBIK01022512">
    <property type="protein sequence ID" value="CAE0385502.1"/>
    <property type="molecule type" value="Transcribed_RNA"/>
</dbReference>
<protein>
    <submittedName>
        <fullName evidence="1">Uncharacterized protein</fullName>
    </submittedName>
</protein>
<proteinExistence type="predicted"/>
<gene>
    <name evidence="1" type="ORF">ECRA1380_LOCUS10466</name>
</gene>
<organism evidence="1">
    <name type="scientific">Euplotes crassus</name>
    <dbReference type="NCBI Taxonomy" id="5936"/>
    <lineage>
        <taxon>Eukaryota</taxon>
        <taxon>Sar</taxon>
        <taxon>Alveolata</taxon>
        <taxon>Ciliophora</taxon>
        <taxon>Intramacronucleata</taxon>
        <taxon>Spirotrichea</taxon>
        <taxon>Hypotrichia</taxon>
        <taxon>Euplotida</taxon>
        <taxon>Euplotidae</taxon>
        <taxon>Moneuplotes</taxon>
    </lineage>
</organism>